<comment type="caution">
    <text evidence="1">The sequence shown here is derived from an EMBL/GenBank/DDBJ whole genome shotgun (WGS) entry which is preliminary data.</text>
</comment>
<reference evidence="1 2" key="1">
    <citation type="submission" date="2020-07" db="EMBL/GenBank/DDBJ databases">
        <title>Sequencing the genomes of 1000 actinobacteria strains.</title>
        <authorList>
            <person name="Klenk H.-P."/>
        </authorList>
    </citation>
    <scope>NUCLEOTIDE SEQUENCE [LARGE SCALE GENOMIC DNA]</scope>
    <source>
        <strain evidence="1 2">DSM 103833</strain>
    </source>
</reference>
<dbReference type="SUPFAM" id="SSF141694">
    <property type="entry name" value="AF2212/PG0164-like"/>
    <property type="match status" value="1"/>
</dbReference>
<accession>A0A853BXQ5</accession>
<dbReference type="Proteomes" id="UP000530424">
    <property type="component" value="Unassembled WGS sequence"/>
</dbReference>
<organism evidence="1 2">
    <name type="scientific">Nocardioides thalensis</name>
    <dbReference type="NCBI Taxonomy" id="1914755"/>
    <lineage>
        <taxon>Bacteria</taxon>
        <taxon>Bacillati</taxon>
        <taxon>Actinomycetota</taxon>
        <taxon>Actinomycetes</taxon>
        <taxon>Propionibacteriales</taxon>
        <taxon>Nocardioidaceae</taxon>
        <taxon>Nocardioides</taxon>
    </lineage>
</organism>
<proteinExistence type="predicted"/>
<evidence type="ECO:0008006" key="3">
    <source>
        <dbReference type="Google" id="ProtNLM"/>
    </source>
</evidence>
<dbReference type="Gene3D" id="2.40.30.100">
    <property type="entry name" value="AF2212/PG0164-like"/>
    <property type="match status" value="1"/>
</dbReference>
<dbReference type="InterPro" id="IPR015018">
    <property type="entry name" value="DUF1905"/>
</dbReference>
<evidence type="ECO:0000313" key="1">
    <source>
        <dbReference type="EMBL" id="NYI99740.1"/>
    </source>
</evidence>
<gene>
    <name evidence="1" type="ORF">HNR19_000439</name>
</gene>
<dbReference type="Pfam" id="PF08922">
    <property type="entry name" value="DUF1905"/>
    <property type="match status" value="1"/>
</dbReference>
<dbReference type="InterPro" id="IPR037079">
    <property type="entry name" value="AF2212/PG0164-like_sf"/>
</dbReference>
<dbReference type="RefSeq" id="WP_179666354.1">
    <property type="nucleotide sequence ID" value="NZ_JACCFP010000001.1"/>
</dbReference>
<evidence type="ECO:0000313" key="2">
    <source>
        <dbReference type="Proteomes" id="UP000530424"/>
    </source>
</evidence>
<dbReference type="EMBL" id="JACCFP010000001">
    <property type="protein sequence ID" value="NYI99740.1"/>
    <property type="molecule type" value="Genomic_DNA"/>
</dbReference>
<keyword evidence="2" id="KW-1185">Reference proteome</keyword>
<protein>
    <recommendedName>
        <fullName evidence="3">DUF1905 domain-containing protein</fullName>
    </recommendedName>
</protein>
<sequence>MSETYDFEAPLWQWRARDAQPGSWFFVSLPFEMADEIEAIAGPGKGFGSVRVEVTVGSQTWRTSLFPSGEEETYVLPVKKPVRAAEGLDEGDTCRVSLRLI</sequence>
<name>A0A853BXQ5_9ACTN</name>
<dbReference type="AlphaFoldDB" id="A0A853BXQ5"/>